<dbReference type="EMBL" id="WUUL01000012">
    <property type="protein sequence ID" value="MXQ55149.1"/>
    <property type="molecule type" value="Genomic_DNA"/>
</dbReference>
<evidence type="ECO:0000313" key="1">
    <source>
        <dbReference type="EMBL" id="MXQ55149.1"/>
    </source>
</evidence>
<dbReference type="Proteomes" id="UP000430692">
    <property type="component" value="Unassembled WGS sequence"/>
</dbReference>
<evidence type="ECO:0000313" key="2">
    <source>
        <dbReference type="Proteomes" id="UP000430692"/>
    </source>
</evidence>
<comment type="caution">
    <text evidence="1">The sequence shown here is derived from an EMBL/GenBank/DDBJ whole genome shotgun (WGS) entry which is preliminary data.</text>
</comment>
<proteinExistence type="predicted"/>
<dbReference type="RefSeq" id="WP_160802503.1">
    <property type="nucleotide sequence ID" value="NZ_WUUL01000012.1"/>
</dbReference>
<sequence length="135" mass="14682">MGKVHIDGQEYPYENGGEIYISNRTGGAFAIGDNAVVKSYNYSPAPAKPVAAPSGLKLKPGMGFVEVFFDGHFVKFVGEETMISPTSRTHFSIGGIPLVYREGEGKLYLEENNVELTNETADVFRSKGVEVHFGC</sequence>
<name>A0A6I4VTQ0_9BACL</name>
<protein>
    <submittedName>
        <fullName evidence="1">Uncharacterized protein</fullName>
    </submittedName>
</protein>
<gene>
    <name evidence="1" type="ORF">GSM42_15790</name>
</gene>
<organism evidence="1 2">
    <name type="scientific">Shimazuella alba</name>
    <dbReference type="NCBI Taxonomy" id="2690964"/>
    <lineage>
        <taxon>Bacteria</taxon>
        <taxon>Bacillati</taxon>
        <taxon>Bacillota</taxon>
        <taxon>Bacilli</taxon>
        <taxon>Bacillales</taxon>
        <taxon>Thermoactinomycetaceae</taxon>
        <taxon>Shimazuella</taxon>
    </lineage>
</organism>
<accession>A0A6I4VTQ0</accession>
<reference evidence="1 2" key="1">
    <citation type="submission" date="2019-12" db="EMBL/GenBank/DDBJ databases">
        <title>Whole-genome analyses of novel actinobacteria.</title>
        <authorList>
            <person name="Sahin N."/>
            <person name="Saygin H."/>
        </authorList>
    </citation>
    <scope>NUCLEOTIDE SEQUENCE [LARGE SCALE GENOMIC DNA]</scope>
    <source>
        <strain evidence="1 2">KC615</strain>
    </source>
</reference>
<dbReference type="AlphaFoldDB" id="A0A6I4VTQ0"/>
<keyword evidence="2" id="KW-1185">Reference proteome</keyword>